<keyword evidence="2" id="KW-1185">Reference proteome</keyword>
<dbReference type="AlphaFoldDB" id="A0A0Y0NGM5"/>
<accession>A0A0Y0NGM5</accession>
<organism evidence="1 2">
    <name type="scientific">Microterricola viridarii</name>
    <dbReference type="NCBI Taxonomy" id="412690"/>
    <lineage>
        <taxon>Bacteria</taxon>
        <taxon>Bacillati</taxon>
        <taxon>Actinomycetota</taxon>
        <taxon>Actinomycetes</taxon>
        <taxon>Micrococcales</taxon>
        <taxon>Microbacteriaceae</taxon>
        <taxon>Microterricola</taxon>
    </lineage>
</organism>
<proteinExistence type="predicted"/>
<reference evidence="2" key="2">
    <citation type="submission" date="2016-01" db="EMBL/GenBank/DDBJ databases">
        <title>First complete genome sequence of a species in the genus Microterricola, an extremophilic cold active enzyme producing strain ERGS5:02 isolated from Sikkim Himalaya.</title>
        <authorList>
            <person name="Kumar R."/>
            <person name="Singh D."/>
            <person name="Swarnkar M.K."/>
        </authorList>
    </citation>
    <scope>NUCLEOTIDE SEQUENCE [LARGE SCALE GENOMIC DNA]</scope>
    <source>
        <strain evidence="2">ERGS5:02</strain>
    </source>
</reference>
<dbReference type="EMBL" id="CP014145">
    <property type="protein sequence ID" value="AMB60586.1"/>
    <property type="molecule type" value="Genomic_DNA"/>
</dbReference>
<dbReference type="InterPro" id="IPR045773">
    <property type="entry name" value="DUF6226"/>
</dbReference>
<sequence length="238" mass="25140">MRAWPAPAPAPSGAPTYTRPELSAAEYCGDDGQRIPYGERWGAGSPDPDSYSTVSHPERFAGLHTVAEALIDHLERAFAVTVRREQPGPDGGFDPPLLHPQDGVTALVRVIPEHPDAAPLSFAFTNFPGVFVEAGLLHTFPYPICGCDACDETAENQAAEVEELVLGVAGGGYAEEFPLGSAGETLYSLVSFDEGGTQTGWRSGNGGAPTTIPEERLDAAAATLAALPRGWQAWPRRG</sequence>
<evidence type="ECO:0000313" key="1">
    <source>
        <dbReference type="EMBL" id="AMB60586.1"/>
    </source>
</evidence>
<name>A0A0Y0NGM5_9MICO</name>
<dbReference type="Proteomes" id="UP000058305">
    <property type="component" value="Chromosome"/>
</dbReference>
<gene>
    <name evidence="1" type="ORF">AWU67_15065</name>
</gene>
<reference evidence="1 2" key="1">
    <citation type="journal article" date="2016" name="J. Biotechnol.">
        <title>First complete genome sequence of a species in the genus Microterricola, an extremophilic cold active enzyme producing bacterial strain ERGS5:02 isolated from Sikkim Himalaya.</title>
        <authorList>
            <person name="Himanshu"/>
            <person name="Swarnkar M.K."/>
            <person name="Singh D."/>
            <person name="Kumar R."/>
        </authorList>
    </citation>
    <scope>NUCLEOTIDE SEQUENCE [LARGE SCALE GENOMIC DNA]</scope>
    <source>
        <strain evidence="1 2">ERGS5:02</strain>
    </source>
</reference>
<protein>
    <submittedName>
        <fullName evidence="1">Uncharacterized protein</fullName>
    </submittedName>
</protein>
<evidence type="ECO:0000313" key="2">
    <source>
        <dbReference type="Proteomes" id="UP000058305"/>
    </source>
</evidence>
<dbReference type="Pfam" id="PF19736">
    <property type="entry name" value="DUF6226"/>
    <property type="match status" value="1"/>
</dbReference>
<dbReference type="KEGG" id="mvd:AWU67_15065"/>